<dbReference type="EMBL" id="JARIHO010000032">
    <property type="protein sequence ID" value="KAJ7334598.1"/>
    <property type="molecule type" value="Genomic_DNA"/>
</dbReference>
<dbReference type="AlphaFoldDB" id="A0AAD7EM20"/>
<evidence type="ECO:0000256" key="1">
    <source>
        <dbReference type="SAM" id="MobiDB-lite"/>
    </source>
</evidence>
<sequence>MCSSGHCKYPVRATVFRIHSNSQLEAQPSSDLTWIKDRVKLYRRVSSTSRDAEGASLCVTISRVTSLEGLVILTPFASRLPERKILRPSLCYAAPSLSPSFSTSELDESFFAVSLPVIVLIDASTTQSVHTGSLIKVKFTLSSASDSETPESRPRSALVRRVNHQNWAIVVFSSLSQDYSTFFRPYTPSPRTHNSLIVLTLYSQRKIDDSATSAMQGSPTPSAPQSVAMIESPAGGT</sequence>
<organism evidence="2 3">
    <name type="scientific">Mycena albidolilacea</name>
    <dbReference type="NCBI Taxonomy" id="1033008"/>
    <lineage>
        <taxon>Eukaryota</taxon>
        <taxon>Fungi</taxon>
        <taxon>Dikarya</taxon>
        <taxon>Basidiomycota</taxon>
        <taxon>Agaricomycotina</taxon>
        <taxon>Agaricomycetes</taxon>
        <taxon>Agaricomycetidae</taxon>
        <taxon>Agaricales</taxon>
        <taxon>Marasmiineae</taxon>
        <taxon>Mycenaceae</taxon>
        <taxon>Mycena</taxon>
    </lineage>
</organism>
<proteinExistence type="predicted"/>
<accession>A0AAD7EM20</accession>
<evidence type="ECO:0000313" key="2">
    <source>
        <dbReference type="EMBL" id="KAJ7334598.1"/>
    </source>
</evidence>
<protein>
    <submittedName>
        <fullName evidence="2">Uncharacterized protein</fullName>
    </submittedName>
</protein>
<name>A0AAD7EM20_9AGAR</name>
<gene>
    <name evidence="2" type="ORF">DFH08DRAFT_813674</name>
</gene>
<keyword evidence="3" id="KW-1185">Reference proteome</keyword>
<feature type="compositionally biased region" description="Polar residues" evidence="1">
    <location>
        <begin position="210"/>
        <end position="225"/>
    </location>
</feature>
<comment type="caution">
    <text evidence="2">The sequence shown here is derived from an EMBL/GenBank/DDBJ whole genome shotgun (WGS) entry which is preliminary data.</text>
</comment>
<dbReference type="Proteomes" id="UP001218218">
    <property type="component" value="Unassembled WGS sequence"/>
</dbReference>
<feature type="region of interest" description="Disordered" evidence="1">
    <location>
        <begin position="210"/>
        <end position="237"/>
    </location>
</feature>
<reference evidence="2" key="1">
    <citation type="submission" date="2023-03" db="EMBL/GenBank/DDBJ databases">
        <title>Massive genome expansion in bonnet fungi (Mycena s.s.) driven by repeated elements and novel gene families across ecological guilds.</title>
        <authorList>
            <consortium name="Lawrence Berkeley National Laboratory"/>
            <person name="Harder C.B."/>
            <person name="Miyauchi S."/>
            <person name="Viragh M."/>
            <person name="Kuo A."/>
            <person name="Thoen E."/>
            <person name="Andreopoulos B."/>
            <person name="Lu D."/>
            <person name="Skrede I."/>
            <person name="Drula E."/>
            <person name="Henrissat B."/>
            <person name="Morin E."/>
            <person name="Kohler A."/>
            <person name="Barry K."/>
            <person name="LaButti K."/>
            <person name="Morin E."/>
            <person name="Salamov A."/>
            <person name="Lipzen A."/>
            <person name="Mereny Z."/>
            <person name="Hegedus B."/>
            <person name="Baldrian P."/>
            <person name="Stursova M."/>
            <person name="Weitz H."/>
            <person name="Taylor A."/>
            <person name="Grigoriev I.V."/>
            <person name="Nagy L.G."/>
            <person name="Martin F."/>
            <person name="Kauserud H."/>
        </authorList>
    </citation>
    <scope>NUCLEOTIDE SEQUENCE</scope>
    <source>
        <strain evidence="2">CBHHK002</strain>
    </source>
</reference>
<evidence type="ECO:0000313" key="3">
    <source>
        <dbReference type="Proteomes" id="UP001218218"/>
    </source>
</evidence>